<evidence type="ECO:0000313" key="2">
    <source>
        <dbReference type="EMBL" id="RXK81920.1"/>
    </source>
</evidence>
<name>A0A4V1M9P4_9BACT</name>
<dbReference type="InterPro" id="IPR025738">
    <property type="entry name" value="BatD"/>
</dbReference>
<accession>A0A4V1M9P4</accession>
<dbReference type="PANTHER" id="PTHR40940">
    <property type="entry name" value="PROTEIN BATD-RELATED"/>
    <property type="match status" value="1"/>
</dbReference>
<keyword evidence="1" id="KW-1133">Transmembrane helix</keyword>
<proteinExistence type="predicted"/>
<dbReference type="AlphaFoldDB" id="A0A4V1M9P4"/>
<evidence type="ECO:0000313" key="3">
    <source>
        <dbReference type="Proteomes" id="UP000290545"/>
    </source>
</evidence>
<dbReference type="Proteomes" id="UP000290545">
    <property type="component" value="Unassembled WGS sequence"/>
</dbReference>
<dbReference type="PANTHER" id="PTHR40940:SF2">
    <property type="entry name" value="BATD"/>
    <property type="match status" value="1"/>
</dbReference>
<gene>
    <name evidence="2" type="ORF">ESB13_19250</name>
</gene>
<sequence length="589" mass="65924">MRFLEHTILSSMLLLLIPFALRAQEPFNIHVSASEIFRNDVLQVEYTIDNGQAISHFEAPVFRNWAIRSGPMVTKSHTIVNGQSSEKTSYMYSLAPEKTGTLEIPSTTVVNGGKKLSCKAVQIKILNKDNPSPVHSPPPPSSQLQSLFGEEVKDDVFAQAPVLRRGDNPAAVIRNNCFIRVNSSKKRIYVGEPVMVTYRLYTALPSNPISGEPPYFNGCSVSEIPFEQAFETEKIDGKTFRVATIRKVQLIPLEAGTLSLGRQTIQNEVTFRIADEQYRRQPYKLMLKNAPASIEVSALPTPAPALFSGVVGSFTITARAEKTSVPAQENNSLVISVKGKGNLERIIDAPKVSWPAGLEHYDANSREDINKEVFPFEGYRTFEIPFIGSKQGNANINPIEFCYFDPEQQTYQTIRSESIPLTFTKAAKYDYRNDPAFREDRTTRQYIWIVPALALLVTSILYINSRQEKQKKEKAAIAAAATPVVVAKTDFNAAVELLVHVEDQRTFFNKCKTILHDAMAEAAHSPATCSREQLLKMISETETGDSDQLTEQCREFFTICDHALYTPTDEAPPKEQVLVTLQQLIYRLC</sequence>
<keyword evidence="1" id="KW-0472">Membrane</keyword>
<dbReference type="RefSeq" id="WP_129005317.1">
    <property type="nucleotide sequence ID" value="NZ_SDHZ01000003.1"/>
</dbReference>
<feature type="transmembrane region" description="Helical" evidence="1">
    <location>
        <begin position="446"/>
        <end position="464"/>
    </location>
</feature>
<dbReference type="EMBL" id="SDHZ01000003">
    <property type="protein sequence ID" value="RXK81920.1"/>
    <property type="molecule type" value="Genomic_DNA"/>
</dbReference>
<keyword evidence="3" id="KW-1185">Reference proteome</keyword>
<keyword evidence="1" id="KW-0812">Transmembrane</keyword>
<dbReference type="Pfam" id="PF13584">
    <property type="entry name" value="BatD"/>
    <property type="match status" value="2"/>
</dbReference>
<reference evidence="2 3" key="1">
    <citation type="submission" date="2019-01" db="EMBL/GenBank/DDBJ databases">
        <title>Filimonas sp. strain TTM-71.</title>
        <authorList>
            <person name="Chen W.-M."/>
        </authorList>
    </citation>
    <scope>NUCLEOTIDE SEQUENCE [LARGE SCALE GENOMIC DNA]</scope>
    <source>
        <strain evidence="2 3">TTM-71</strain>
    </source>
</reference>
<comment type="caution">
    <text evidence="2">The sequence shown here is derived from an EMBL/GenBank/DDBJ whole genome shotgun (WGS) entry which is preliminary data.</text>
</comment>
<protein>
    <submittedName>
        <fullName evidence="2">Protein BatD</fullName>
    </submittedName>
</protein>
<organism evidence="2 3">
    <name type="scientific">Filimonas effusa</name>
    <dbReference type="NCBI Taxonomy" id="2508721"/>
    <lineage>
        <taxon>Bacteria</taxon>
        <taxon>Pseudomonadati</taxon>
        <taxon>Bacteroidota</taxon>
        <taxon>Chitinophagia</taxon>
        <taxon>Chitinophagales</taxon>
        <taxon>Chitinophagaceae</taxon>
        <taxon>Filimonas</taxon>
    </lineage>
</organism>
<dbReference type="OrthoDB" id="2079210at2"/>
<evidence type="ECO:0000256" key="1">
    <source>
        <dbReference type="SAM" id="Phobius"/>
    </source>
</evidence>